<keyword evidence="5" id="KW-0614">Plasmid</keyword>
<dbReference type="EMBL" id="CP028919">
    <property type="protein sequence ID" value="AWB50714.1"/>
    <property type="molecule type" value="Genomic_DNA"/>
</dbReference>
<keyword evidence="3" id="KW-0804">Transcription</keyword>
<dbReference type="SMART" id="SM00354">
    <property type="entry name" value="HTH_LACI"/>
    <property type="match status" value="1"/>
</dbReference>
<dbReference type="KEGG" id="geh:HYN69_18145"/>
<reference evidence="5 6" key="1">
    <citation type="submission" date="2018-04" db="EMBL/GenBank/DDBJ databases">
        <title>Genome sequencing of Gemmobacter.</title>
        <authorList>
            <person name="Yi H."/>
            <person name="Baek M.-G."/>
        </authorList>
    </citation>
    <scope>NUCLEOTIDE SEQUENCE [LARGE SCALE GENOMIC DNA]</scope>
    <source>
        <strain evidence="5 6">HYN0069</strain>
        <plasmid evidence="6">Plasmid unnamed1</plasmid>
    </source>
</reference>
<keyword evidence="6" id="KW-1185">Reference proteome</keyword>
<dbReference type="PROSITE" id="PS50932">
    <property type="entry name" value="HTH_LACI_2"/>
    <property type="match status" value="1"/>
</dbReference>
<keyword evidence="2" id="KW-0238">DNA-binding</keyword>
<dbReference type="Gene3D" id="1.10.260.40">
    <property type="entry name" value="lambda repressor-like DNA-binding domains"/>
    <property type="match status" value="1"/>
</dbReference>
<evidence type="ECO:0000259" key="4">
    <source>
        <dbReference type="PROSITE" id="PS50932"/>
    </source>
</evidence>
<dbReference type="OrthoDB" id="9805774at2"/>
<dbReference type="InterPro" id="IPR010982">
    <property type="entry name" value="Lambda_DNA-bd_dom_sf"/>
</dbReference>
<gene>
    <name evidence="5" type="ORF">HYN69_18145</name>
</gene>
<name>A0A2S0USC6_9RHOB</name>
<evidence type="ECO:0000313" key="6">
    <source>
        <dbReference type="Proteomes" id="UP000244496"/>
    </source>
</evidence>
<dbReference type="InterPro" id="IPR000843">
    <property type="entry name" value="HTH_LacI"/>
</dbReference>
<protein>
    <recommendedName>
        <fullName evidence="4">HTH lacI-type domain-containing protein</fullName>
    </recommendedName>
</protein>
<keyword evidence="1" id="KW-0805">Transcription regulation</keyword>
<dbReference type="GO" id="GO:0000976">
    <property type="term" value="F:transcription cis-regulatory region binding"/>
    <property type="evidence" value="ECO:0007669"/>
    <property type="project" value="TreeGrafter"/>
</dbReference>
<accession>A0A2S0USC6</accession>
<proteinExistence type="predicted"/>
<dbReference type="PANTHER" id="PTHR30146:SF152">
    <property type="entry name" value="TRANSCRIPTIONAL REGULATORY PROTEIN"/>
    <property type="match status" value="1"/>
</dbReference>
<dbReference type="PANTHER" id="PTHR30146">
    <property type="entry name" value="LACI-RELATED TRANSCRIPTIONAL REPRESSOR"/>
    <property type="match status" value="1"/>
</dbReference>
<geneLocation type="plasmid" evidence="5">
    <name>unnamed1</name>
</geneLocation>
<feature type="domain" description="HTH lacI-type" evidence="4">
    <location>
        <begin position="4"/>
        <end position="58"/>
    </location>
</feature>
<dbReference type="GO" id="GO:0003700">
    <property type="term" value="F:DNA-binding transcription factor activity"/>
    <property type="evidence" value="ECO:0007669"/>
    <property type="project" value="TreeGrafter"/>
</dbReference>
<evidence type="ECO:0000256" key="2">
    <source>
        <dbReference type="ARBA" id="ARBA00023125"/>
    </source>
</evidence>
<dbReference type="AlphaFoldDB" id="A0A2S0USC6"/>
<dbReference type="Pfam" id="PF00356">
    <property type="entry name" value="LacI"/>
    <property type="match status" value="1"/>
</dbReference>
<dbReference type="Proteomes" id="UP000244496">
    <property type="component" value="Plasmid unnamed1"/>
</dbReference>
<evidence type="ECO:0000256" key="1">
    <source>
        <dbReference type="ARBA" id="ARBA00023015"/>
    </source>
</evidence>
<dbReference type="PROSITE" id="PS00356">
    <property type="entry name" value="HTH_LACI_1"/>
    <property type="match status" value="1"/>
</dbReference>
<evidence type="ECO:0000256" key="3">
    <source>
        <dbReference type="ARBA" id="ARBA00023163"/>
    </source>
</evidence>
<sequence>MGKATISDIATMAKVSTATVDRVLNGRAGVSAANRQRVNSAAQALGYPPYQDKVALPSRPAHLDFFLPLGRSEFLHDLAAAIRDFAAKLPLVASCRVHDIGGLSPHDLVAALGQTSLRNNGVGIIAVDHPVCRAGSLRCRQSACSIEP</sequence>
<dbReference type="CDD" id="cd01392">
    <property type="entry name" value="HTH_LacI"/>
    <property type="match status" value="1"/>
</dbReference>
<dbReference type="RefSeq" id="WP_108437519.1">
    <property type="nucleotide sequence ID" value="NZ_CP028919.1"/>
</dbReference>
<organism evidence="5 6">
    <name type="scientific">Paragemmobacter aquarius</name>
    <dbReference type="NCBI Taxonomy" id="2169400"/>
    <lineage>
        <taxon>Bacteria</taxon>
        <taxon>Pseudomonadati</taxon>
        <taxon>Pseudomonadota</taxon>
        <taxon>Alphaproteobacteria</taxon>
        <taxon>Rhodobacterales</taxon>
        <taxon>Paracoccaceae</taxon>
        <taxon>Paragemmobacter</taxon>
    </lineage>
</organism>
<dbReference type="SUPFAM" id="SSF47413">
    <property type="entry name" value="lambda repressor-like DNA-binding domains"/>
    <property type="match status" value="1"/>
</dbReference>
<evidence type="ECO:0000313" key="5">
    <source>
        <dbReference type="EMBL" id="AWB50714.1"/>
    </source>
</evidence>